<comment type="function">
    <text evidence="5">Specifically methylates the pseudouridine at position 1915 (m3Psi1915) in 23S rRNA.</text>
</comment>
<evidence type="ECO:0000256" key="2">
    <source>
        <dbReference type="ARBA" id="ARBA00022679"/>
    </source>
</evidence>
<feature type="binding site" evidence="5">
    <location>
        <position position="105"/>
    </location>
    <ligand>
        <name>S-adenosyl-L-methionine</name>
        <dbReference type="ChEBI" id="CHEBI:59789"/>
    </ligand>
</feature>
<dbReference type="Gene3D" id="3.40.1280.10">
    <property type="match status" value="1"/>
</dbReference>
<feature type="binding site" evidence="5">
    <location>
        <position position="73"/>
    </location>
    <ligand>
        <name>S-adenosyl-L-methionine</name>
        <dbReference type="ChEBI" id="CHEBI:59789"/>
    </ligand>
</feature>
<keyword evidence="7" id="KW-1185">Reference proteome</keyword>
<keyword evidence="5" id="KW-0698">rRNA processing</keyword>
<evidence type="ECO:0000256" key="3">
    <source>
        <dbReference type="ARBA" id="ARBA00022691"/>
    </source>
</evidence>
<feature type="binding site" evidence="5">
    <location>
        <begin position="124"/>
        <end position="129"/>
    </location>
    <ligand>
        <name>S-adenosyl-L-methionine</name>
        <dbReference type="ChEBI" id="CHEBI:59789"/>
    </ligand>
</feature>
<protein>
    <recommendedName>
        <fullName evidence="5">Ribosomal RNA large subunit methyltransferase H</fullName>
        <ecNumber evidence="5">2.1.1.177</ecNumber>
    </recommendedName>
    <alternativeName>
        <fullName evidence="5">23S rRNA (pseudouridine1915-N3)-methyltransferase</fullName>
    </alternativeName>
    <alternativeName>
        <fullName evidence="5">23S rRNA m3Psi1915 methyltransferase</fullName>
    </alternativeName>
    <alternativeName>
        <fullName evidence="5">rRNA (pseudouridine-N3-)-methyltransferase RlmH</fullName>
    </alternativeName>
</protein>
<evidence type="ECO:0000313" key="7">
    <source>
        <dbReference type="Proteomes" id="UP000316371"/>
    </source>
</evidence>
<dbReference type="InterPro" id="IPR003742">
    <property type="entry name" value="RlmH-like"/>
</dbReference>
<evidence type="ECO:0000256" key="1">
    <source>
        <dbReference type="ARBA" id="ARBA00022603"/>
    </source>
</evidence>
<dbReference type="AlphaFoldDB" id="A0A553DS56"/>
<comment type="similarity">
    <text evidence="4 5">Belongs to the RNA methyltransferase RlmH family.</text>
</comment>
<keyword evidence="1 5" id="KW-0489">Methyltransferase</keyword>
<dbReference type="Proteomes" id="UP000316371">
    <property type="component" value="Unassembled WGS sequence"/>
</dbReference>
<comment type="subcellular location">
    <subcellularLocation>
        <location evidence="5">Cytoplasm</location>
    </subcellularLocation>
</comment>
<dbReference type="EC" id="2.1.1.177" evidence="5"/>
<dbReference type="EMBL" id="VJZT01000022">
    <property type="protein sequence ID" value="TRX35611.1"/>
    <property type="molecule type" value="Genomic_DNA"/>
</dbReference>
<comment type="caution">
    <text evidence="6">The sequence shown here is derived from an EMBL/GenBank/DDBJ whole genome shotgun (WGS) entry which is preliminary data.</text>
</comment>
<keyword evidence="5" id="KW-0963">Cytoplasm</keyword>
<sequence length="157" mass="17871">MNIKLIAIGKTDNKALQSLLDDYTKRLSFYIKFDLDVIPDIKNVKNLSESQQKEKEGELILAKITPTDQLILLDENGKNFSSVGFSTELQKKMNSGVKTLVFVIGGPYGFSETVYAKANGKISLSLMTFSHQMVRLFFIEQVYRAFTILKNEPYHHQ</sequence>
<dbReference type="InterPro" id="IPR029026">
    <property type="entry name" value="tRNA_m1G_MTases_N"/>
</dbReference>
<proteinExistence type="inferred from homology"/>
<dbReference type="Pfam" id="PF02590">
    <property type="entry name" value="SPOUT_MTase"/>
    <property type="match status" value="1"/>
</dbReference>
<comment type="catalytic activity">
    <reaction evidence="5">
        <text>pseudouridine(1915) in 23S rRNA + S-adenosyl-L-methionine = N(3)-methylpseudouridine(1915) in 23S rRNA + S-adenosyl-L-homocysteine + H(+)</text>
        <dbReference type="Rhea" id="RHEA:42752"/>
        <dbReference type="Rhea" id="RHEA-COMP:10221"/>
        <dbReference type="Rhea" id="RHEA-COMP:10222"/>
        <dbReference type="ChEBI" id="CHEBI:15378"/>
        <dbReference type="ChEBI" id="CHEBI:57856"/>
        <dbReference type="ChEBI" id="CHEBI:59789"/>
        <dbReference type="ChEBI" id="CHEBI:65314"/>
        <dbReference type="ChEBI" id="CHEBI:74486"/>
        <dbReference type="EC" id="2.1.1.177"/>
    </reaction>
</comment>
<evidence type="ECO:0000313" key="6">
    <source>
        <dbReference type="EMBL" id="TRX35611.1"/>
    </source>
</evidence>
<dbReference type="PANTHER" id="PTHR33603">
    <property type="entry name" value="METHYLTRANSFERASE"/>
    <property type="match status" value="1"/>
</dbReference>
<dbReference type="RefSeq" id="WP_144257550.1">
    <property type="nucleotide sequence ID" value="NZ_VJZT01000022.1"/>
</dbReference>
<dbReference type="PANTHER" id="PTHR33603:SF1">
    <property type="entry name" value="RIBOSOMAL RNA LARGE SUBUNIT METHYLTRANSFERASE H"/>
    <property type="match status" value="1"/>
</dbReference>
<dbReference type="GO" id="GO:0005737">
    <property type="term" value="C:cytoplasm"/>
    <property type="evidence" value="ECO:0007669"/>
    <property type="project" value="UniProtKB-SubCell"/>
</dbReference>
<dbReference type="OrthoDB" id="9806643at2"/>
<dbReference type="CDD" id="cd18081">
    <property type="entry name" value="RlmH-like"/>
    <property type="match status" value="1"/>
</dbReference>
<dbReference type="GO" id="GO:0070038">
    <property type="term" value="F:rRNA (pseudouridine-N3-)-methyltransferase activity"/>
    <property type="evidence" value="ECO:0007669"/>
    <property type="project" value="UniProtKB-UniRule"/>
</dbReference>
<dbReference type="SUPFAM" id="SSF75217">
    <property type="entry name" value="alpha/beta knot"/>
    <property type="match status" value="1"/>
</dbReference>
<gene>
    <name evidence="5 6" type="primary">rlmH</name>
    <name evidence="6" type="ORF">FNW21_14900</name>
</gene>
<keyword evidence="3 5" id="KW-0949">S-adenosyl-L-methionine</keyword>
<keyword evidence="2 5" id="KW-0808">Transferase</keyword>
<evidence type="ECO:0000256" key="5">
    <source>
        <dbReference type="HAMAP-Rule" id="MF_00658"/>
    </source>
</evidence>
<dbReference type="PIRSF" id="PIRSF004505">
    <property type="entry name" value="MT_bac"/>
    <property type="match status" value="1"/>
</dbReference>
<dbReference type="NCBIfam" id="NF000990">
    <property type="entry name" value="PRK00103.2-4"/>
    <property type="match status" value="1"/>
</dbReference>
<accession>A0A553DS56</accession>
<evidence type="ECO:0000256" key="4">
    <source>
        <dbReference type="ARBA" id="ARBA00038303"/>
    </source>
</evidence>
<reference evidence="6 7" key="1">
    <citation type="submission" date="2019-07" db="EMBL/GenBank/DDBJ databases">
        <title>Novel species of Flavobacterium.</title>
        <authorList>
            <person name="Liu Q."/>
            <person name="Xin Y.-H."/>
        </authorList>
    </citation>
    <scope>NUCLEOTIDE SEQUENCE [LARGE SCALE GENOMIC DNA]</scope>
    <source>
        <strain evidence="6 7">LB1R34</strain>
    </source>
</reference>
<organism evidence="6 7">
    <name type="scientific">Flavobacterium restrictum</name>
    <dbReference type="NCBI Taxonomy" id="2594428"/>
    <lineage>
        <taxon>Bacteria</taxon>
        <taxon>Pseudomonadati</taxon>
        <taxon>Bacteroidota</taxon>
        <taxon>Flavobacteriia</taxon>
        <taxon>Flavobacteriales</taxon>
        <taxon>Flavobacteriaceae</taxon>
        <taxon>Flavobacterium</taxon>
    </lineage>
</organism>
<dbReference type="HAMAP" id="MF_00658">
    <property type="entry name" value="23SrRNA_methyltr_H"/>
    <property type="match status" value="1"/>
</dbReference>
<name>A0A553DS56_9FLAO</name>
<comment type="subunit">
    <text evidence="5">Homodimer.</text>
</comment>
<dbReference type="InterPro" id="IPR029028">
    <property type="entry name" value="Alpha/beta_knot_MTases"/>
</dbReference>